<evidence type="ECO:0000256" key="5">
    <source>
        <dbReference type="SAM" id="MobiDB-lite"/>
    </source>
</evidence>
<organism evidence="7 8">
    <name type="scientific">Diplodia intermedia</name>
    <dbReference type="NCBI Taxonomy" id="856260"/>
    <lineage>
        <taxon>Eukaryota</taxon>
        <taxon>Fungi</taxon>
        <taxon>Dikarya</taxon>
        <taxon>Ascomycota</taxon>
        <taxon>Pezizomycotina</taxon>
        <taxon>Dothideomycetes</taxon>
        <taxon>Dothideomycetes incertae sedis</taxon>
        <taxon>Botryosphaeriales</taxon>
        <taxon>Botryosphaeriaceae</taxon>
        <taxon>Diplodia</taxon>
    </lineage>
</organism>
<keyword evidence="3" id="KW-0274">FAD</keyword>
<proteinExistence type="predicted"/>
<evidence type="ECO:0000259" key="6">
    <source>
        <dbReference type="Pfam" id="PF00890"/>
    </source>
</evidence>
<keyword evidence="8" id="KW-1185">Reference proteome</keyword>
<evidence type="ECO:0000256" key="4">
    <source>
        <dbReference type="ARBA" id="ARBA00023002"/>
    </source>
</evidence>
<dbReference type="InterPro" id="IPR003953">
    <property type="entry name" value="FAD-dep_OxRdtase_2_FAD-bd"/>
</dbReference>
<name>A0ABR3TDE3_9PEZI</name>
<sequence length="623" mass="65830">MTTLPDHCTVLVIGSGNAGLSAAISAAQNGASSVLLVDKCPSSWAGGNTYFTAGAYRTPHAGLPTLLPLVNNAPPDASRAISLPPYPAAAFASDLRRVTTRPDRASPALAAVLVADALPAVRWLAGGSVGVRFRLSFHRQAYLEDVDDDDEEGEGEEEEGSGGGGGGGGGDSKRRRRRRRQRWRFWGGLALATQDGGKGLVADELAAAARHGVRVAWSTALVRLLTATTTTTTATTTAHASSSSANTNNVVNVIGAVLRQADGVEVPVLATGGVVLAAGGFEASGALRARHLGPEWGGACAFVRGTPFNTGDGLEAAVRDAGAARAGDWAGCHAVAWDANAAPESGDRGRTNEYTKSGYPLGVMVDVEGRRFVDEGVDFRNYTYARFGRAVLGREGGVAFQVWDAVGAGLLRGEEYRAEVVERIEAGSLDELAARCAERGLRDPDRFVGTVRAFNEAARRHREKHPERVFNPAVKDGVATEPGMLEPPKSNWALPIEKPPFLAVKVGCGITFTFGGLAVEPETAAVVSESTGKPIDGLYAVGEMLGGLFYGTFGWMAFREFEFFATLSTVLIPVAFLWGRIGVVGGYQKLLFHELFAAWIGYDGHQGLAETFVVRRVDGVDDW</sequence>
<feature type="domain" description="FAD-dependent oxidoreductase 2 FAD-binding" evidence="6">
    <location>
        <begin position="10"/>
        <end position="551"/>
    </location>
</feature>
<dbReference type="Pfam" id="PF00890">
    <property type="entry name" value="FAD_binding_2"/>
    <property type="match status" value="1"/>
</dbReference>
<feature type="compositionally biased region" description="Acidic residues" evidence="5">
    <location>
        <begin position="145"/>
        <end position="160"/>
    </location>
</feature>
<dbReference type="InterPro" id="IPR050315">
    <property type="entry name" value="FAD-oxidoreductase_2"/>
</dbReference>
<dbReference type="InterPro" id="IPR036188">
    <property type="entry name" value="FAD/NAD-bd_sf"/>
</dbReference>
<dbReference type="Gene3D" id="3.90.700.10">
    <property type="entry name" value="Succinate dehydrogenase/fumarate reductase flavoprotein, catalytic domain"/>
    <property type="match status" value="1"/>
</dbReference>
<gene>
    <name evidence="7" type="ORF">SLS58_009258</name>
</gene>
<dbReference type="Gene3D" id="3.50.50.60">
    <property type="entry name" value="FAD/NAD(P)-binding domain"/>
    <property type="match status" value="1"/>
</dbReference>
<dbReference type="Proteomes" id="UP001521184">
    <property type="component" value="Unassembled WGS sequence"/>
</dbReference>
<accession>A0ABR3TDE3</accession>
<dbReference type="PANTHER" id="PTHR43400">
    <property type="entry name" value="FUMARATE REDUCTASE"/>
    <property type="match status" value="1"/>
</dbReference>
<evidence type="ECO:0000313" key="7">
    <source>
        <dbReference type="EMBL" id="KAL1637585.1"/>
    </source>
</evidence>
<protein>
    <recommendedName>
        <fullName evidence="6">FAD-dependent oxidoreductase 2 FAD-binding domain-containing protein</fullName>
    </recommendedName>
</protein>
<evidence type="ECO:0000256" key="2">
    <source>
        <dbReference type="ARBA" id="ARBA00022630"/>
    </source>
</evidence>
<dbReference type="SUPFAM" id="SSF56425">
    <property type="entry name" value="Succinate dehydrogenase/fumarate reductase flavoprotein, catalytic domain"/>
    <property type="match status" value="1"/>
</dbReference>
<evidence type="ECO:0000256" key="3">
    <source>
        <dbReference type="ARBA" id="ARBA00022827"/>
    </source>
</evidence>
<keyword evidence="4" id="KW-0560">Oxidoreductase</keyword>
<feature type="region of interest" description="Disordered" evidence="5">
    <location>
        <begin position="145"/>
        <end position="177"/>
    </location>
</feature>
<comment type="cofactor">
    <cofactor evidence="1">
        <name>FAD</name>
        <dbReference type="ChEBI" id="CHEBI:57692"/>
    </cofactor>
</comment>
<keyword evidence="2" id="KW-0285">Flavoprotein</keyword>
<evidence type="ECO:0000256" key="1">
    <source>
        <dbReference type="ARBA" id="ARBA00001974"/>
    </source>
</evidence>
<dbReference type="SUPFAM" id="SSF51905">
    <property type="entry name" value="FAD/NAD(P)-binding domain"/>
    <property type="match status" value="1"/>
</dbReference>
<dbReference type="PANTHER" id="PTHR43400:SF7">
    <property type="entry name" value="FAD-DEPENDENT OXIDOREDUCTASE 2 FAD BINDING DOMAIN-CONTAINING PROTEIN"/>
    <property type="match status" value="1"/>
</dbReference>
<reference evidence="7 8" key="1">
    <citation type="journal article" date="2023" name="Plant Dis.">
        <title>First Report of Diplodia intermedia Causing Canker and Dieback Diseases on Apple Trees in Canada.</title>
        <authorList>
            <person name="Ellouze W."/>
            <person name="Ilyukhin E."/>
            <person name="Sulman M."/>
            <person name="Ali S."/>
        </authorList>
    </citation>
    <scope>NUCLEOTIDE SEQUENCE [LARGE SCALE GENOMIC DNA]</scope>
    <source>
        <strain evidence="7 8">M45-28</strain>
    </source>
</reference>
<dbReference type="InterPro" id="IPR027477">
    <property type="entry name" value="Succ_DH/fumarate_Rdtase_cat_sf"/>
</dbReference>
<evidence type="ECO:0000313" key="8">
    <source>
        <dbReference type="Proteomes" id="UP001521184"/>
    </source>
</evidence>
<comment type="caution">
    <text evidence="7">The sequence shown here is derived from an EMBL/GenBank/DDBJ whole genome shotgun (WGS) entry which is preliminary data.</text>
</comment>
<feature type="compositionally biased region" description="Gly residues" evidence="5">
    <location>
        <begin position="161"/>
        <end position="170"/>
    </location>
</feature>
<dbReference type="EMBL" id="JAKEKT020000088">
    <property type="protein sequence ID" value="KAL1637585.1"/>
    <property type="molecule type" value="Genomic_DNA"/>
</dbReference>